<evidence type="ECO:0000313" key="4">
    <source>
        <dbReference type="Proteomes" id="UP000194841"/>
    </source>
</evidence>
<dbReference type="Proteomes" id="UP000194841">
    <property type="component" value="Unassembled WGS sequence"/>
</dbReference>
<dbReference type="PANTHER" id="PTHR31423">
    <property type="entry name" value="YBAK DOMAIN-CONTAINING PROTEIN"/>
    <property type="match status" value="1"/>
</dbReference>
<dbReference type="InterPro" id="IPR036754">
    <property type="entry name" value="YbaK/aa-tRNA-synt-asso_dom_sf"/>
</dbReference>
<accession>A0A244CQP5</accession>
<dbReference type="Pfam" id="PF04073">
    <property type="entry name" value="tRNA_edit"/>
    <property type="match status" value="1"/>
</dbReference>
<dbReference type="RefSeq" id="WP_086744091.1">
    <property type="nucleotide sequence ID" value="NZ_MWPV01000003.1"/>
</dbReference>
<sequence>MQPIDLELFFEQQQFDCEKIAHPPLADCKQADALELNRPGARLKNLFLRDNYGREHFLLITRPDKQVDLKKLSNQIGKARLGFASTERLWCHLGVKPGCVSMLAVLNNSSNSVAVLLDTDIWQNNHLFQCHPFVNDRTWIVTKLQLEQIFTHSGHEVAVISVPERAL</sequence>
<dbReference type="InterPro" id="IPR040285">
    <property type="entry name" value="ProX/PRXD1"/>
</dbReference>
<dbReference type="OrthoDB" id="5145315at2"/>
<dbReference type="Gene3D" id="3.90.960.10">
    <property type="entry name" value="YbaK/aminoacyl-tRNA synthetase-associated domain"/>
    <property type="match status" value="1"/>
</dbReference>
<dbReference type="PANTHER" id="PTHR31423:SF3">
    <property type="entry name" value="PROLYL-TRNA SYNTHETASE ASSOCIATED DOMAIN-CONTAINING PROTEIN 1-RELATED"/>
    <property type="match status" value="1"/>
</dbReference>
<protein>
    <submittedName>
        <fullName evidence="3">Ala-tRNA(Pro) hydrolase</fullName>
    </submittedName>
</protein>
<feature type="domain" description="YbaK/aminoacyl-tRNA synthetase-associated" evidence="2">
    <location>
        <begin position="22"/>
        <end position="147"/>
    </location>
</feature>
<dbReference type="EMBL" id="MWPV01000003">
    <property type="protein sequence ID" value="OUL57509.1"/>
    <property type="molecule type" value="Genomic_DNA"/>
</dbReference>
<evidence type="ECO:0000313" key="3">
    <source>
        <dbReference type="EMBL" id="OUL57509.1"/>
    </source>
</evidence>
<dbReference type="CDD" id="cd04335">
    <property type="entry name" value="PrdX_deacylase"/>
    <property type="match status" value="1"/>
</dbReference>
<dbReference type="InterPro" id="IPR007214">
    <property type="entry name" value="YbaK/aa-tRNA-synth-assoc-dom"/>
</dbReference>
<evidence type="ECO:0000256" key="1">
    <source>
        <dbReference type="ARBA" id="ARBA00010201"/>
    </source>
</evidence>
<proteinExistence type="inferred from homology"/>
<reference evidence="3 4" key="1">
    <citation type="submission" date="2017-02" db="EMBL/GenBank/DDBJ databases">
        <title>Pseudoalteromonas ulvae TC14 Genome.</title>
        <authorList>
            <person name="Molmeret M."/>
        </authorList>
    </citation>
    <scope>NUCLEOTIDE SEQUENCE [LARGE SCALE GENOMIC DNA]</scope>
    <source>
        <strain evidence="3">TC14</strain>
    </source>
</reference>
<keyword evidence="4" id="KW-1185">Reference proteome</keyword>
<organism evidence="3 4">
    <name type="scientific">Pseudoalteromonas ulvae</name>
    <dbReference type="NCBI Taxonomy" id="107327"/>
    <lineage>
        <taxon>Bacteria</taxon>
        <taxon>Pseudomonadati</taxon>
        <taxon>Pseudomonadota</taxon>
        <taxon>Gammaproteobacteria</taxon>
        <taxon>Alteromonadales</taxon>
        <taxon>Pseudoalteromonadaceae</taxon>
        <taxon>Pseudoalteromonas</taxon>
    </lineage>
</organism>
<dbReference type="GO" id="GO:0002161">
    <property type="term" value="F:aminoacyl-tRNA deacylase activity"/>
    <property type="evidence" value="ECO:0007669"/>
    <property type="project" value="InterPro"/>
</dbReference>
<dbReference type="AlphaFoldDB" id="A0A244CQP5"/>
<comment type="caution">
    <text evidence="3">The sequence shown here is derived from an EMBL/GenBank/DDBJ whole genome shotgun (WGS) entry which is preliminary data.</text>
</comment>
<comment type="similarity">
    <text evidence="1">Belongs to the PRORSD1 family.</text>
</comment>
<gene>
    <name evidence="3" type="ORF">B1199_10575</name>
</gene>
<dbReference type="SUPFAM" id="SSF55826">
    <property type="entry name" value="YbaK/ProRS associated domain"/>
    <property type="match status" value="1"/>
</dbReference>
<keyword evidence="3" id="KW-0378">Hydrolase</keyword>
<name>A0A244CQP5_PSEDV</name>
<evidence type="ECO:0000259" key="2">
    <source>
        <dbReference type="Pfam" id="PF04073"/>
    </source>
</evidence>